<comment type="subcellular location">
    <subcellularLocation>
        <location evidence="1">Cell membrane</location>
        <topology evidence="1">Multi-pass membrane protein</topology>
    </subcellularLocation>
</comment>
<dbReference type="PANTHER" id="PTHR32024:SF1">
    <property type="entry name" value="KTR SYSTEM POTASSIUM UPTAKE PROTEIN B"/>
    <property type="match status" value="1"/>
</dbReference>
<evidence type="ECO:0000256" key="1">
    <source>
        <dbReference type="ARBA" id="ARBA00004651"/>
    </source>
</evidence>
<keyword evidence="8" id="KW-0406">Ion transport</keyword>
<dbReference type="PANTHER" id="PTHR32024">
    <property type="entry name" value="TRK SYSTEM POTASSIUM UPTAKE PROTEIN TRKG-RELATED"/>
    <property type="match status" value="1"/>
</dbReference>
<gene>
    <name evidence="11" type="primary">ktrB_2</name>
    <name evidence="11" type="ORF">H0A61_02828</name>
</gene>
<dbReference type="InterPro" id="IPR004772">
    <property type="entry name" value="TrkH"/>
</dbReference>
<name>A0A8A0RPX0_9FIRM</name>
<feature type="transmembrane region" description="Helical" evidence="10">
    <location>
        <begin position="12"/>
        <end position="32"/>
    </location>
</feature>
<evidence type="ECO:0000256" key="10">
    <source>
        <dbReference type="SAM" id="Phobius"/>
    </source>
</evidence>
<feature type="transmembrane region" description="Helical" evidence="10">
    <location>
        <begin position="406"/>
        <end position="426"/>
    </location>
</feature>
<feature type="transmembrane region" description="Helical" evidence="10">
    <location>
        <begin position="156"/>
        <end position="176"/>
    </location>
</feature>
<feature type="transmembrane region" description="Helical" evidence="10">
    <location>
        <begin position="72"/>
        <end position="96"/>
    </location>
</feature>
<dbReference type="InterPro" id="IPR003445">
    <property type="entry name" value="Cat_transpt"/>
</dbReference>
<sequence length="445" mass="48613">MPIIKKITPTQTIILGFVSVILTGTILLYLPISTKTGHIHFIDALFTATSAVCVTGLVVVDTGTYYTLFGQIVIMVLIQIGGLGFMTTATLVFLALGKKITLRERLIIQEALNQFSLEGIVRLARYVIIMTFLIEGIGTILLSIRFVPEFGLLKGIYYSIFHSISAFCNAGFDLMGDFTSFTKYSEDIYVSLVISTLFIIGGIGYTVIIDVYNNKKNFKKFTLHSKLAITVTAVLILSGTLFIFLLEKNNPLTMGNLSLKGKIIASYFQAVTPRTAGFNTIPIDSLRNTTAFFIIILMFIGASPASTGGGIKTVTFGVLLASVKTIIKGKCEVEIYRKRLSQDIINRAIAVTIVSMLLVILVTIMLSAVEAERRDFLTVLFETTSAFGTVGLSRGLTTHLTPLGRLLIIFTMFAGRVGPLSLVMAIGEKKGRGTIRYPEEKVMVG</sequence>
<evidence type="ECO:0000256" key="7">
    <source>
        <dbReference type="ARBA" id="ARBA00022989"/>
    </source>
</evidence>
<evidence type="ECO:0000256" key="9">
    <source>
        <dbReference type="ARBA" id="ARBA00023136"/>
    </source>
</evidence>
<feature type="transmembrane region" description="Helical" evidence="10">
    <location>
        <begin position="344"/>
        <end position="369"/>
    </location>
</feature>
<organism evidence="11 12">
    <name type="scientific">Koleobacter methoxysyntrophicus</name>
    <dbReference type="NCBI Taxonomy" id="2751313"/>
    <lineage>
        <taxon>Bacteria</taxon>
        <taxon>Bacillati</taxon>
        <taxon>Bacillota</taxon>
        <taxon>Clostridia</taxon>
        <taxon>Koleobacterales</taxon>
        <taxon>Koleobacteraceae</taxon>
        <taxon>Koleobacter</taxon>
    </lineage>
</organism>
<feature type="transmembrane region" description="Helical" evidence="10">
    <location>
        <begin position="292"/>
        <end position="323"/>
    </location>
</feature>
<evidence type="ECO:0000256" key="5">
    <source>
        <dbReference type="ARBA" id="ARBA00022692"/>
    </source>
</evidence>
<dbReference type="EMBL" id="CP059066">
    <property type="protein sequence ID" value="QSQ10421.1"/>
    <property type="molecule type" value="Genomic_DNA"/>
</dbReference>
<dbReference type="Proteomes" id="UP000662904">
    <property type="component" value="Chromosome"/>
</dbReference>
<keyword evidence="4" id="KW-0633">Potassium transport</keyword>
<protein>
    <submittedName>
        <fullName evidence="11">Ktr system potassium uptake protein B</fullName>
    </submittedName>
</protein>
<keyword evidence="9 10" id="KW-0472">Membrane</keyword>
<evidence type="ECO:0000256" key="2">
    <source>
        <dbReference type="ARBA" id="ARBA00022448"/>
    </source>
</evidence>
<dbReference type="GO" id="GO:0015379">
    <property type="term" value="F:potassium:chloride symporter activity"/>
    <property type="evidence" value="ECO:0007669"/>
    <property type="project" value="InterPro"/>
</dbReference>
<dbReference type="NCBIfam" id="TIGR00933">
    <property type="entry name" value="2a38"/>
    <property type="match status" value="1"/>
</dbReference>
<dbReference type="KEGG" id="kme:H0A61_02828"/>
<keyword evidence="7 10" id="KW-1133">Transmembrane helix</keyword>
<evidence type="ECO:0000256" key="4">
    <source>
        <dbReference type="ARBA" id="ARBA00022538"/>
    </source>
</evidence>
<dbReference type="GO" id="GO:0005886">
    <property type="term" value="C:plasma membrane"/>
    <property type="evidence" value="ECO:0007669"/>
    <property type="project" value="UniProtKB-SubCell"/>
</dbReference>
<feature type="transmembrane region" description="Helical" evidence="10">
    <location>
        <begin position="38"/>
        <end position="60"/>
    </location>
</feature>
<keyword evidence="3" id="KW-1003">Cell membrane</keyword>
<keyword evidence="12" id="KW-1185">Reference proteome</keyword>
<keyword evidence="2" id="KW-0813">Transport</keyword>
<dbReference type="Pfam" id="PF02386">
    <property type="entry name" value="TrkH"/>
    <property type="match status" value="1"/>
</dbReference>
<evidence type="ECO:0000313" key="12">
    <source>
        <dbReference type="Proteomes" id="UP000662904"/>
    </source>
</evidence>
<proteinExistence type="predicted"/>
<evidence type="ECO:0000256" key="8">
    <source>
        <dbReference type="ARBA" id="ARBA00023065"/>
    </source>
</evidence>
<evidence type="ECO:0000256" key="6">
    <source>
        <dbReference type="ARBA" id="ARBA00022958"/>
    </source>
</evidence>
<evidence type="ECO:0000256" key="3">
    <source>
        <dbReference type="ARBA" id="ARBA00022475"/>
    </source>
</evidence>
<feature type="transmembrane region" description="Helical" evidence="10">
    <location>
        <begin position="227"/>
        <end position="246"/>
    </location>
</feature>
<feature type="transmembrane region" description="Helical" evidence="10">
    <location>
        <begin position="188"/>
        <end position="207"/>
    </location>
</feature>
<feature type="transmembrane region" description="Helical" evidence="10">
    <location>
        <begin position="123"/>
        <end position="144"/>
    </location>
</feature>
<dbReference type="AlphaFoldDB" id="A0A8A0RPX0"/>
<reference evidence="11" key="1">
    <citation type="submission" date="2020-07" db="EMBL/GenBank/DDBJ databases">
        <title>Koleobacter methoxysyntrophicus gen. nov., sp. nov., a novel anaerobic bacterium isolated from deep subsurface oil field and proposal of Koleobacterales ord. nov. in the phylum Firmicutes.</title>
        <authorList>
            <person name="Sakamoto S."/>
            <person name="Tamaki H."/>
        </authorList>
    </citation>
    <scope>NUCLEOTIDE SEQUENCE</scope>
    <source>
        <strain evidence="11">NRmbB1</strain>
    </source>
</reference>
<evidence type="ECO:0000313" key="11">
    <source>
        <dbReference type="EMBL" id="QSQ10421.1"/>
    </source>
</evidence>
<keyword evidence="5 10" id="KW-0812">Transmembrane</keyword>
<accession>A0A8A0RPX0</accession>
<keyword evidence="6" id="KW-0630">Potassium</keyword>